<dbReference type="UniPathway" id="UPA00148">
    <property type="reaction ID" value="UER00233"/>
</dbReference>
<keyword evidence="6 15" id="KW-0169">Cobalamin biosynthesis</keyword>
<reference evidence="18 19" key="1">
    <citation type="submission" date="2017-06" db="EMBL/GenBank/DDBJ databases">
        <title>the draft geome sequence of Illustriluteabacillus marina B3227.</title>
        <authorList>
            <person name="He R.-H."/>
            <person name="Du Z.-J."/>
        </authorList>
    </citation>
    <scope>NUCLEOTIDE SEQUENCE [LARGE SCALE GENOMIC DNA]</scope>
    <source>
        <strain evidence="18 19">B3227</strain>
    </source>
</reference>
<evidence type="ECO:0000259" key="17">
    <source>
        <dbReference type="Pfam" id="PF01923"/>
    </source>
</evidence>
<evidence type="ECO:0000313" key="18">
    <source>
        <dbReference type="EMBL" id="PKR76972.1"/>
    </source>
</evidence>
<accession>A0A2I0QRL2</accession>
<evidence type="ECO:0000256" key="14">
    <source>
        <dbReference type="ARBA" id="ARBA00048692"/>
    </source>
</evidence>
<gene>
    <name evidence="18" type="ORF">CEY16_14300</name>
</gene>
<comment type="catalytic activity">
    <reaction evidence="14 15">
        <text>2 cob(II)alamin + reduced [electron-transfer flavoprotein] + 2 ATP = 2 adenosylcob(III)alamin + 2 triphosphate + oxidized [electron-transfer flavoprotein] + 3 H(+)</text>
        <dbReference type="Rhea" id="RHEA:28671"/>
        <dbReference type="Rhea" id="RHEA-COMP:10685"/>
        <dbReference type="Rhea" id="RHEA-COMP:10686"/>
        <dbReference type="ChEBI" id="CHEBI:15378"/>
        <dbReference type="ChEBI" id="CHEBI:16304"/>
        <dbReference type="ChEBI" id="CHEBI:18036"/>
        <dbReference type="ChEBI" id="CHEBI:18408"/>
        <dbReference type="ChEBI" id="CHEBI:30616"/>
        <dbReference type="ChEBI" id="CHEBI:57692"/>
        <dbReference type="ChEBI" id="CHEBI:58307"/>
        <dbReference type="EC" id="2.5.1.17"/>
    </reaction>
</comment>
<evidence type="ECO:0000256" key="2">
    <source>
        <dbReference type="ARBA" id="ARBA00007487"/>
    </source>
</evidence>
<comment type="catalytic activity">
    <reaction evidence="13 15">
        <text>2 cob(II)yrinate a,c diamide + reduced [electron-transfer flavoprotein] + 2 ATP = 2 adenosylcob(III)yrinate a,c-diamide + 2 triphosphate + oxidized [electron-transfer flavoprotein] + 3 H(+)</text>
        <dbReference type="Rhea" id="RHEA:11528"/>
        <dbReference type="Rhea" id="RHEA-COMP:10685"/>
        <dbReference type="Rhea" id="RHEA-COMP:10686"/>
        <dbReference type="ChEBI" id="CHEBI:15378"/>
        <dbReference type="ChEBI" id="CHEBI:18036"/>
        <dbReference type="ChEBI" id="CHEBI:30616"/>
        <dbReference type="ChEBI" id="CHEBI:57692"/>
        <dbReference type="ChEBI" id="CHEBI:58307"/>
        <dbReference type="ChEBI" id="CHEBI:58503"/>
        <dbReference type="ChEBI" id="CHEBI:58537"/>
        <dbReference type="EC" id="2.5.1.17"/>
    </reaction>
</comment>
<dbReference type="RefSeq" id="WP_101332722.1">
    <property type="nucleotide sequence ID" value="NZ_PJNH01000004.1"/>
</dbReference>
<evidence type="ECO:0000256" key="4">
    <source>
        <dbReference type="ARBA" id="ARBA00012454"/>
    </source>
</evidence>
<evidence type="ECO:0000256" key="8">
    <source>
        <dbReference type="ARBA" id="ARBA00022741"/>
    </source>
</evidence>
<dbReference type="GO" id="GO:0009236">
    <property type="term" value="P:cobalamin biosynthetic process"/>
    <property type="evidence" value="ECO:0007669"/>
    <property type="project" value="UniProtKB-UniRule"/>
</dbReference>
<dbReference type="FunFam" id="1.20.1200.10:FF:000001">
    <property type="entry name" value="Cob(I)yrinic acid a,c-diamide adenosyltransferase"/>
    <property type="match status" value="1"/>
</dbReference>
<feature type="domain" description="Cobalamin adenosyltransferase-like" evidence="17">
    <location>
        <begin position="3"/>
        <end position="172"/>
    </location>
</feature>
<dbReference type="GO" id="GO:0008817">
    <property type="term" value="F:corrinoid adenosyltransferase activity"/>
    <property type="evidence" value="ECO:0007669"/>
    <property type="project" value="UniProtKB-UniRule"/>
</dbReference>
<keyword evidence="7 15" id="KW-0808">Transferase</keyword>
<evidence type="ECO:0000256" key="5">
    <source>
        <dbReference type="ARBA" id="ARBA00020963"/>
    </source>
</evidence>
<evidence type="ECO:0000256" key="10">
    <source>
        <dbReference type="ARBA" id="ARBA00031529"/>
    </source>
</evidence>
<protein>
    <recommendedName>
        <fullName evidence="5 15">Corrinoid adenosyltransferase</fullName>
        <ecNumber evidence="4 15">2.5.1.17</ecNumber>
    </recommendedName>
    <alternativeName>
        <fullName evidence="10 15">Cob(II)alamin adenosyltransferase</fullName>
    </alternativeName>
    <alternativeName>
        <fullName evidence="12 15">Cob(II)yrinic acid a,c-diamide adenosyltransferase</fullName>
    </alternativeName>
    <alternativeName>
        <fullName evidence="11 15">Cobinamide/cobalamin adenosyltransferase</fullName>
    </alternativeName>
</protein>
<dbReference type="EC" id="2.5.1.17" evidence="4 15"/>
<keyword evidence="8 15" id="KW-0547">Nucleotide-binding</keyword>
<evidence type="ECO:0000256" key="7">
    <source>
        <dbReference type="ARBA" id="ARBA00022679"/>
    </source>
</evidence>
<evidence type="ECO:0000256" key="15">
    <source>
        <dbReference type="RuleBase" id="RU366026"/>
    </source>
</evidence>
<dbReference type="InterPro" id="IPR029499">
    <property type="entry name" value="PduO-typ"/>
</dbReference>
<evidence type="ECO:0000313" key="19">
    <source>
        <dbReference type="Proteomes" id="UP000243524"/>
    </source>
</evidence>
<proteinExistence type="inferred from homology"/>
<dbReference type="SUPFAM" id="SSF89028">
    <property type="entry name" value="Cobalamin adenosyltransferase-like"/>
    <property type="match status" value="1"/>
</dbReference>
<dbReference type="PANTHER" id="PTHR12213:SF0">
    <property type="entry name" value="CORRINOID ADENOSYLTRANSFERASE MMAB"/>
    <property type="match status" value="1"/>
</dbReference>
<dbReference type="GO" id="GO:0005524">
    <property type="term" value="F:ATP binding"/>
    <property type="evidence" value="ECO:0007669"/>
    <property type="project" value="UniProtKB-UniRule"/>
</dbReference>
<dbReference type="EMBL" id="PJNH01000004">
    <property type="protein sequence ID" value="PKR76972.1"/>
    <property type="molecule type" value="Genomic_DNA"/>
</dbReference>
<name>A0A2I0QRL2_9BACI</name>
<keyword evidence="16" id="KW-0175">Coiled coil</keyword>
<comment type="pathway">
    <text evidence="1 15">Cofactor biosynthesis; adenosylcobalamin biosynthesis; adenosylcobalamin from cob(II)yrinate a,c-diamide: step 2/7.</text>
</comment>
<sequence>MRIYTRSGDKGTTSLIYGQRVKKHDLRVEAYGTCDEANSMVGMGRSHLADVSFEGKDQVVESLHRVQTILFHVGAELATPADKEVMWKLKKEHIEELEKQIDAWDEELAELKNFILPSGHPSAAALHVARTIVRRAERTAVALRETEEVEIDLVVSYLNRLSDYLFVAARYVNQKAGGEELPLNTDV</sequence>
<dbReference type="PANTHER" id="PTHR12213">
    <property type="entry name" value="CORRINOID ADENOSYLTRANSFERASE"/>
    <property type="match status" value="1"/>
</dbReference>
<comment type="caution">
    <text evidence="18">The sequence shown here is derived from an EMBL/GenBank/DDBJ whole genome shotgun (WGS) entry which is preliminary data.</text>
</comment>
<keyword evidence="9 15" id="KW-0067">ATP-binding</keyword>
<keyword evidence="19" id="KW-1185">Reference proteome</keyword>
<dbReference type="InterPro" id="IPR016030">
    <property type="entry name" value="CblAdoTrfase-like"/>
</dbReference>
<organism evidence="18 19">
    <name type="scientific">Halalkalibacillus sediminis</name>
    <dbReference type="NCBI Taxonomy" id="2018042"/>
    <lineage>
        <taxon>Bacteria</taxon>
        <taxon>Bacillati</taxon>
        <taxon>Bacillota</taxon>
        <taxon>Bacilli</taxon>
        <taxon>Bacillales</taxon>
        <taxon>Bacillaceae</taxon>
        <taxon>Halalkalibacillus</taxon>
    </lineage>
</organism>
<evidence type="ECO:0000256" key="12">
    <source>
        <dbReference type="ARBA" id="ARBA00033354"/>
    </source>
</evidence>
<evidence type="ECO:0000256" key="3">
    <source>
        <dbReference type="ARBA" id="ARBA00011233"/>
    </source>
</evidence>
<dbReference type="NCBIfam" id="TIGR00636">
    <property type="entry name" value="PduO_Nterm"/>
    <property type="match status" value="1"/>
</dbReference>
<evidence type="ECO:0000256" key="11">
    <source>
        <dbReference type="ARBA" id="ARBA00033334"/>
    </source>
</evidence>
<dbReference type="AlphaFoldDB" id="A0A2I0QRL2"/>
<dbReference type="Proteomes" id="UP000243524">
    <property type="component" value="Unassembled WGS sequence"/>
</dbReference>
<dbReference type="Gene3D" id="1.20.1200.10">
    <property type="entry name" value="Cobalamin adenosyltransferase-like"/>
    <property type="match status" value="1"/>
</dbReference>
<evidence type="ECO:0000256" key="1">
    <source>
        <dbReference type="ARBA" id="ARBA00005121"/>
    </source>
</evidence>
<dbReference type="Pfam" id="PF01923">
    <property type="entry name" value="Cob_adeno_trans"/>
    <property type="match status" value="1"/>
</dbReference>
<feature type="coiled-coil region" evidence="16">
    <location>
        <begin position="87"/>
        <end position="114"/>
    </location>
</feature>
<dbReference type="InterPro" id="IPR036451">
    <property type="entry name" value="CblAdoTrfase-like_sf"/>
</dbReference>
<comment type="subunit">
    <text evidence="3">Homotrimer.</text>
</comment>
<evidence type="ECO:0000256" key="9">
    <source>
        <dbReference type="ARBA" id="ARBA00022840"/>
    </source>
</evidence>
<evidence type="ECO:0000256" key="13">
    <source>
        <dbReference type="ARBA" id="ARBA00048555"/>
    </source>
</evidence>
<dbReference type="OrthoDB" id="9778896at2"/>
<evidence type="ECO:0000256" key="6">
    <source>
        <dbReference type="ARBA" id="ARBA00022573"/>
    </source>
</evidence>
<evidence type="ECO:0000256" key="16">
    <source>
        <dbReference type="SAM" id="Coils"/>
    </source>
</evidence>
<comment type="similarity">
    <text evidence="2 15">Belongs to the Cob(I)alamin adenosyltransferase family.</text>
</comment>